<dbReference type="AlphaFoldDB" id="A0A6G0YUR0"/>
<reference evidence="2 3" key="1">
    <citation type="submission" date="2019-08" db="EMBL/GenBank/DDBJ databases">
        <title>Whole genome of Aphis craccivora.</title>
        <authorList>
            <person name="Voronova N.V."/>
            <person name="Shulinski R.S."/>
            <person name="Bandarenka Y.V."/>
            <person name="Zhorov D.G."/>
            <person name="Warner D."/>
        </authorList>
    </citation>
    <scope>NUCLEOTIDE SEQUENCE [LARGE SCALE GENOMIC DNA]</scope>
    <source>
        <strain evidence="2">180601</strain>
        <tissue evidence="2">Whole Body</tissue>
    </source>
</reference>
<evidence type="ECO:0000259" key="1">
    <source>
        <dbReference type="Pfam" id="PF10551"/>
    </source>
</evidence>
<dbReference type="Pfam" id="PF10551">
    <property type="entry name" value="MULE"/>
    <property type="match status" value="1"/>
</dbReference>
<comment type="caution">
    <text evidence="2">The sequence shown here is derived from an EMBL/GenBank/DDBJ whole genome shotgun (WGS) entry which is preliminary data.</text>
</comment>
<organism evidence="2 3">
    <name type="scientific">Aphis craccivora</name>
    <name type="common">Cowpea aphid</name>
    <dbReference type="NCBI Taxonomy" id="307492"/>
    <lineage>
        <taxon>Eukaryota</taxon>
        <taxon>Metazoa</taxon>
        <taxon>Ecdysozoa</taxon>
        <taxon>Arthropoda</taxon>
        <taxon>Hexapoda</taxon>
        <taxon>Insecta</taxon>
        <taxon>Pterygota</taxon>
        <taxon>Neoptera</taxon>
        <taxon>Paraneoptera</taxon>
        <taxon>Hemiptera</taxon>
        <taxon>Sternorrhyncha</taxon>
        <taxon>Aphidomorpha</taxon>
        <taxon>Aphidoidea</taxon>
        <taxon>Aphididae</taxon>
        <taxon>Aphidini</taxon>
        <taxon>Aphis</taxon>
        <taxon>Aphis</taxon>
    </lineage>
</organism>
<keyword evidence="3" id="KW-1185">Reference proteome</keyword>
<dbReference type="PANTHER" id="PTHR33977:SF1">
    <property type="entry name" value="ZINC ION BINDING PROTEIN"/>
    <property type="match status" value="1"/>
</dbReference>
<dbReference type="EMBL" id="VUJU01002323">
    <property type="protein sequence ID" value="KAF0761691.1"/>
    <property type="molecule type" value="Genomic_DNA"/>
</dbReference>
<dbReference type="InterPro" id="IPR018289">
    <property type="entry name" value="MULE_transposase_dom"/>
</dbReference>
<evidence type="ECO:0000313" key="3">
    <source>
        <dbReference type="Proteomes" id="UP000478052"/>
    </source>
</evidence>
<gene>
    <name evidence="2" type="ORF">FWK35_00004118</name>
</gene>
<dbReference type="Proteomes" id="UP000478052">
    <property type="component" value="Unassembled WGS sequence"/>
</dbReference>
<dbReference type="OrthoDB" id="10031901at2759"/>
<evidence type="ECO:0000313" key="2">
    <source>
        <dbReference type="EMBL" id="KAF0761691.1"/>
    </source>
</evidence>
<name>A0A6G0YUR0_APHCR</name>
<accession>A0A6G0YUR0</accession>
<sequence length="320" mass="37129">MNLVGALRSKIGHACPSNKKVHLQNSNLTVQYCNTHLSHTHEIGKQRLNVEDLGKIAGKLSLGVPVNKILEDIRLSNVECDTMTAKCDESPIIYFKQQGNSNNNVQTFTKDDFCLIIMTQFQSEILMKFGNDKIYIDGTHGLNGYNFQLYTIVVVDEFGNGYPVAFCFSNKSDIALYKHYFQCIKNVTGNITANVFMSDDELAFYNAWNAVMGPTEKQLLCTWHVLRNWTKNLSKIQCNEKKTIVFKTLKALLYETNEHYFYIEHQTVLNDLFNDTETEDYGKYFKMMYSCRVEKWVYFIRNHIGINTNMYLEERHFTKP</sequence>
<dbReference type="PANTHER" id="PTHR33977">
    <property type="entry name" value="ZINC ION BINDING PROTEIN"/>
    <property type="match status" value="1"/>
</dbReference>
<proteinExistence type="predicted"/>
<feature type="domain" description="MULE transposase" evidence="1">
    <location>
        <begin position="134"/>
        <end position="228"/>
    </location>
</feature>
<protein>
    <submittedName>
        <fullName evidence="2">SWIM-type domain-containing protein</fullName>
    </submittedName>
</protein>